<dbReference type="Pfam" id="PF19843">
    <property type="entry name" value="DUF6318"/>
    <property type="match status" value="1"/>
</dbReference>
<feature type="region of interest" description="Disordered" evidence="1">
    <location>
        <begin position="25"/>
        <end position="72"/>
    </location>
</feature>
<gene>
    <name evidence="4" type="ORF">EV652_103222</name>
</gene>
<feature type="signal peptide" evidence="2">
    <location>
        <begin position="1"/>
        <end position="29"/>
    </location>
</feature>
<evidence type="ECO:0000256" key="1">
    <source>
        <dbReference type="SAM" id="MobiDB-lite"/>
    </source>
</evidence>
<dbReference type="InterPro" id="IPR046281">
    <property type="entry name" value="DUF6318"/>
</dbReference>
<dbReference type="Proteomes" id="UP000294508">
    <property type="component" value="Unassembled WGS sequence"/>
</dbReference>
<comment type="caution">
    <text evidence="4">The sequence shown here is derived from an EMBL/GenBank/DDBJ whole genome shotgun (WGS) entry which is preliminary data.</text>
</comment>
<dbReference type="EMBL" id="SLWN01000003">
    <property type="protein sequence ID" value="TCO33223.1"/>
    <property type="molecule type" value="Genomic_DNA"/>
</dbReference>
<dbReference type="AlphaFoldDB" id="A0A4R2HPS8"/>
<keyword evidence="5" id="KW-1185">Reference proteome</keyword>
<dbReference type="PROSITE" id="PS51257">
    <property type="entry name" value="PROKAR_LIPOPROTEIN"/>
    <property type="match status" value="1"/>
</dbReference>
<keyword evidence="2" id="KW-0732">Signal</keyword>
<proteinExistence type="predicted"/>
<organism evidence="4 5">
    <name type="scientific">Kribbella steppae</name>
    <dbReference type="NCBI Taxonomy" id="2512223"/>
    <lineage>
        <taxon>Bacteria</taxon>
        <taxon>Bacillati</taxon>
        <taxon>Actinomycetota</taxon>
        <taxon>Actinomycetes</taxon>
        <taxon>Propionibacteriales</taxon>
        <taxon>Kribbellaceae</taxon>
        <taxon>Kribbella</taxon>
    </lineage>
</organism>
<feature type="compositionally biased region" description="Low complexity" evidence="1">
    <location>
        <begin position="32"/>
        <end position="60"/>
    </location>
</feature>
<name>A0A4R2HPS8_9ACTN</name>
<evidence type="ECO:0000259" key="3">
    <source>
        <dbReference type="Pfam" id="PF19843"/>
    </source>
</evidence>
<reference evidence="4 5" key="1">
    <citation type="journal article" date="2015" name="Stand. Genomic Sci.">
        <title>Genomic Encyclopedia of Bacterial and Archaeal Type Strains, Phase III: the genomes of soil and plant-associated and newly described type strains.</title>
        <authorList>
            <person name="Whitman W.B."/>
            <person name="Woyke T."/>
            <person name="Klenk H.P."/>
            <person name="Zhou Y."/>
            <person name="Lilburn T.G."/>
            <person name="Beck B.J."/>
            <person name="De Vos P."/>
            <person name="Vandamme P."/>
            <person name="Eisen J.A."/>
            <person name="Garrity G."/>
            <person name="Hugenholtz P."/>
            <person name="Kyrpides N.C."/>
        </authorList>
    </citation>
    <scope>NUCLEOTIDE SEQUENCE [LARGE SCALE GENOMIC DNA]</scope>
    <source>
        <strain evidence="4 5">VKM Ac-2572</strain>
    </source>
</reference>
<protein>
    <recommendedName>
        <fullName evidence="3">DUF6318 domain-containing protein</fullName>
    </recommendedName>
</protein>
<feature type="chain" id="PRO_5020862922" description="DUF6318 domain-containing protein" evidence="2">
    <location>
        <begin position="30"/>
        <end position="203"/>
    </location>
</feature>
<dbReference type="RefSeq" id="WP_242001707.1">
    <property type="nucleotide sequence ID" value="NZ_SLWN01000003.1"/>
</dbReference>
<evidence type="ECO:0000313" key="4">
    <source>
        <dbReference type="EMBL" id="TCO33223.1"/>
    </source>
</evidence>
<sequence length="203" mass="20880">MTNRNRPLPLLLACLTTALLTACTSSPEAGRPNTNPTSAPATTSNGPTGTTPPTTTSASPSGPPSRPPAADGLTLGAAEAFVRHYIDLMNYASQTGDGAPLLAASEAGCEGCKQYAGFAAKVNGANGGLSGDYFERVTEVSELVRRDSGHLGGSARVTVGAYTTKESPSAKPVTSKPASYTEQIALSSNGGNWIMYEIKLEER</sequence>
<evidence type="ECO:0000313" key="5">
    <source>
        <dbReference type="Proteomes" id="UP000294508"/>
    </source>
</evidence>
<accession>A0A4R2HPS8</accession>
<feature type="domain" description="DUF6318" evidence="3">
    <location>
        <begin position="63"/>
        <end position="196"/>
    </location>
</feature>
<evidence type="ECO:0000256" key="2">
    <source>
        <dbReference type="SAM" id="SignalP"/>
    </source>
</evidence>